<evidence type="ECO:0000313" key="4">
    <source>
        <dbReference type="EMBL" id="SVC22426.1"/>
    </source>
</evidence>
<sequence length="100" mass="10037">MSLISTLFTGVSGLSGQSKAMEIIGDNIANVNTVGFKGSEPVFGDVFSTVLHNGAVTSQLGGGSQLSGVLQTFAQGAIENATNALDIAIDGNGFFVTSAP</sequence>
<dbReference type="InterPro" id="IPR001444">
    <property type="entry name" value="Flag_bb_rod_N"/>
</dbReference>
<evidence type="ECO:0000259" key="3">
    <source>
        <dbReference type="Pfam" id="PF00460"/>
    </source>
</evidence>
<dbReference type="GO" id="GO:0071978">
    <property type="term" value="P:bacterial-type flagellum-dependent swarming motility"/>
    <property type="evidence" value="ECO:0007669"/>
    <property type="project" value="TreeGrafter"/>
</dbReference>
<comment type="subcellular location">
    <subcellularLocation>
        <location evidence="1">Bacterial flagellum basal body</location>
    </subcellularLocation>
</comment>
<evidence type="ECO:0000256" key="2">
    <source>
        <dbReference type="ARBA" id="ARBA00023143"/>
    </source>
</evidence>
<dbReference type="PANTHER" id="PTHR30435">
    <property type="entry name" value="FLAGELLAR PROTEIN"/>
    <property type="match status" value="1"/>
</dbReference>
<dbReference type="NCBIfam" id="TIGR03506">
    <property type="entry name" value="FlgEFG_subfam"/>
    <property type="match status" value="1"/>
</dbReference>
<dbReference type="PANTHER" id="PTHR30435:SF1">
    <property type="entry name" value="FLAGELLAR HOOK PROTEIN FLGE"/>
    <property type="match status" value="1"/>
</dbReference>
<reference evidence="4" key="1">
    <citation type="submission" date="2018-05" db="EMBL/GenBank/DDBJ databases">
        <authorList>
            <person name="Lanie J.A."/>
            <person name="Ng W.-L."/>
            <person name="Kazmierczak K.M."/>
            <person name="Andrzejewski T.M."/>
            <person name="Davidsen T.M."/>
            <person name="Wayne K.J."/>
            <person name="Tettelin H."/>
            <person name="Glass J.I."/>
            <person name="Rusch D."/>
            <person name="Podicherti R."/>
            <person name="Tsui H.-C.T."/>
            <person name="Winkler M.E."/>
        </authorList>
    </citation>
    <scope>NUCLEOTIDE SEQUENCE</scope>
</reference>
<feature type="non-terminal residue" evidence="4">
    <location>
        <position position="100"/>
    </location>
</feature>
<dbReference type="InterPro" id="IPR019776">
    <property type="entry name" value="Flagellar_basal_body_rod_CS"/>
</dbReference>
<keyword evidence="2" id="KW-0975">Bacterial flagellum</keyword>
<dbReference type="PROSITE" id="PS00588">
    <property type="entry name" value="FLAGELLA_BB_ROD"/>
    <property type="match status" value="1"/>
</dbReference>
<evidence type="ECO:0000256" key="1">
    <source>
        <dbReference type="ARBA" id="ARBA00004117"/>
    </source>
</evidence>
<dbReference type="GO" id="GO:0005829">
    <property type="term" value="C:cytosol"/>
    <property type="evidence" value="ECO:0007669"/>
    <property type="project" value="TreeGrafter"/>
</dbReference>
<dbReference type="GO" id="GO:0009425">
    <property type="term" value="C:bacterial-type flagellum basal body"/>
    <property type="evidence" value="ECO:0007669"/>
    <property type="project" value="UniProtKB-SubCell"/>
</dbReference>
<dbReference type="Pfam" id="PF00460">
    <property type="entry name" value="Flg_bb_rod"/>
    <property type="match status" value="1"/>
</dbReference>
<dbReference type="InterPro" id="IPR020013">
    <property type="entry name" value="Flagellar_FlgE/F/G"/>
</dbReference>
<dbReference type="AlphaFoldDB" id="A0A382KEI4"/>
<dbReference type="GO" id="GO:0009424">
    <property type="term" value="C:bacterial-type flagellum hook"/>
    <property type="evidence" value="ECO:0007669"/>
    <property type="project" value="TreeGrafter"/>
</dbReference>
<feature type="non-terminal residue" evidence="4">
    <location>
        <position position="1"/>
    </location>
</feature>
<name>A0A382KEI4_9ZZZZ</name>
<organism evidence="4">
    <name type="scientific">marine metagenome</name>
    <dbReference type="NCBI Taxonomy" id="408172"/>
    <lineage>
        <taxon>unclassified sequences</taxon>
        <taxon>metagenomes</taxon>
        <taxon>ecological metagenomes</taxon>
    </lineage>
</organism>
<protein>
    <recommendedName>
        <fullName evidence="3">Flagellar basal body rod protein N-terminal domain-containing protein</fullName>
    </recommendedName>
</protein>
<gene>
    <name evidence="4" type="ORF">METZ01_LOCUS275280</name>
</gene>
<dbReference type="EMBL" id="UINC01079943">
    <property type="protein sequence ID" value="SVC22426.1"/>
    <property type="molecule type" value="Genomic_DNA"/>
</dbReference>
<feature type="domain" description="Flagellar basal body rod protein N-terminal" evidence="3">
    <location>
        <begin position="9"/>
        <end position="37"/>
    </location>
</feature>
<proteinExistence type="predicted"/>
<accession>A0A382KEI4</accession>